<dbReference type="OrthoDB" id="408493at2759"/>
<sequence length="495" mass="56885">MKNSDTITRFLLRDYLSLALLLAEAGRDITSISVVFYFDAAFVGVIGALASAIVLLVSAYLSMRLSTAVLAGSFAVIVGSVTYFFHQHTETDEVVQSTSKPSRIRRAIGTTSLSMLLPFVLYSAFHETQVYSRDRIPSVWDALAAQSPMLNCHRKPLASLSYFPQPRTYHHFDNILLVVFFSHARYDSIDDYKKVYAEFFPNILFIGPATRQDGGFSQSYDVLVDTYESDESLEDPKHYKMAGRMAHHMLYTAMRQHNCYDGYLWVPFDTLLNVPRLQQFDQRYFWYHSPWGEFVPNPAFERIEDNTNKSRHAPPAKISPDPRLNLTETWRGVWDDWWWGDPNVGLGVCMKAFQKVPLEMRERLAAFTGGNTRLIGGSADTLYIPGRHQQKFMDTIGLFLDTECFFEIATPTSIHLTVPPNEPILFVDHWWIWQPPFNTTFVRQKWAEGLEVDTFHTFHWGAKDIDGVWRENPDTTDDVRNLLKESAARQKLELS</sequence>
<dbReference type="Proteomes" id="UP000054166">
    <property type="component" value="Unassembled WGS sequence"/>
</dbReference>
<proteinExistence type="predicted"/>
<feature type="transmembrane region" description="Helical" evidence="1">
    <location>
        <begin position="68"/>
        <end position="86"/>
    </location>
</feature>
<keyword evidence="1" id="KW-0472">Membrane</keyword>
<keyword evidence="3" id="KW-1185">Reference proteome</keyword>
<gene>
    <name evidence="2" type="ORF">PILCRDRAFT_2544</name>
</gene>
<protein>
    <submittedName>
        <fullName evidence="2">Uncharacterized protein</fullName>
    </submittedName>
</protein>
<evidence type="ECO:0000313" key="3">
    <source>
        <dbReference type="Proteomes" id="UP000054166"/>
    </source>
</evidence>
<dbReference type="HOGENOM" id="CLU_020757_0_0_1"/>
<keyword evidence="1" id="KW-1133">Transmembrane helix</keyword>
<dbReference type="PANTHER" id="PTHR31362:SF0">
    <property type="entry name" value="EXOSTOSIN DOMAIN-CONTAINING PROTEIN-RELATED"/>
    <property type="match status" value="1"/>
</dbReference>
<reference evidence="2 3" key="1">
    <citation type="submission" date="2014-04" db="EMBL/GenBank/DDBJ databases">
        <authorList>
            <consortium name="DOE Joint Genome Institute"/>
            <person name="Kuo A."/>
            <person name="Tarkka M."/>
            <person name="Buscot F."/>
            <person name="Kohler A."/>
            <person name="Nagy L.G."/>
            <person name="Floudas D."/>
            <person name="Copeland A."/>
            <person name="Barry K.W."/>
            <person name="Cichocki N."/>
            <person name="Veneault-Fourrey C."/>
            <person name="LaButti K."/>
            <person name="Lindquist E.A."/>
            <person name="Lipzen A."/>
            <person name="Lundell T."/>
            <person name="Morin E."/>
            <person name="Murat C."/>
            <person name="Sun H."/>
            <person name="Tunlid A."/>
            <person name="Henrissat B."/>
            <person name="Grigoriev I.V."/>
            <person name="Hibbett D.S."/>
            <person name="Martin F."/>
            <person name="Nordberg H.P."/>
            <person name="Cantor M.N."/>
            <person name="Hua S.X."/>
        </authorList>
    </citation>
    <scope>NUCLEOTIDE SEQUENCE [LARGE SCALE GENOMIC DNA]</scope>
    <source>
        <strain evidence="2 3">F 1598</strain>
    </source>
</reference>
<dbReference type="InterPro" id="IPR005049">
    <property type="entry name" value="STL-like"/>
</dbReference>
<dbReference type="AlphaFoldDB" id="A0A0C3GF72"/>
<evidence type="ECO:0000313" key="2">
    <source>
        <dbReference type="EMBL" id="KIM89301.1"/>
    </source>
</evidence>
<dbReference type="EMBL" id="KN832975">
    <property type="protein sequence ID" value="KIM89301.1"/>
    <property type="molecule type" value="Genomic_DNA"/>
</dbReference>
<name>A0A0C3GF72_PILCF</name>
<reference evidence="3" key="2">
    <citation type="submission" date="2015-01" db="EMBL/GenBank/DDBJ databases">
        <title>Evolutionary Origins and Diversification of the Mycorrhizal Mutualists.</title>
        <authorList>
            <consortium name="DOE Joint Genome Institute"/>
            <consortium name="Mycorrhizal Genomics Consortium"/>
            <person name="Kohler A."/>
            <person name="Kuo A."/>
            <person name="Nagy L.G."/>
            <person name="Floudas D."/>
            <person name="Copeland A."/>
            <person name="Barry K.W."/>
            <person name="Cichocki N."/>
            <person name="Veneault-Fourrey C."/>
            <person name="LaButti K."/>
            <person name="Lindquist E.A."/>
            <person name="Lipzen A."/>
            <person name="Lundell T."/>
            <person name="Morin E."/>
            <person name="Murat C."/>
            <person name="Riley R."/>
            <person name="Ohm R."/>
            <person name="Sun H."/>
            <person name="Tunlid A."/>
            <person name="Henrissat B."/>
            <person name="Grigoriev I.V."/>
            <person name="Hibbett D.S."/>
            <person name="Martin F."/>
        </authorList>
    </citation>
    <scope>NUCLEOTIDE SEQUENCE [LARGE SCALE GENOMIC DNA]</scope>
    <source>
        <strain evidence="3">F 1598</strain>
    </source>
</reference>
<keyword evidence="1" id="KW-0812">Transmembrane</keyword>
<dbReference type="InParanoid" id="A0A0C3GF72"/>
<dbReference type="PANTHER" id="PTHR31362">
    <property type="entry name" value="GLYCOSYLTRANSFERASE STELLO1-RELATED"/>
    <property type="match status" value="1"/>
</dbReference>
<dbReference type="STRING" id="765440.A0A0C3GF72"/>
<organism evidence="2 3">
    <name type="scientific">Piloderma croceum (strain F 1598)</name>
    <dbReference type="NCBI Taxonomy" id="765440"/>
    <lineage>
        <taxon>Eukaryota</taxon>
        <taxon>Fungi</taxon>
        <taxon>Dikarya</taxon>
        <taxon>Basidiomycota</taxon>
        <taxon>Agaricomycotina</taxon>
        <taxon>Agaricomycetes</taxon>
        <taxon>Agaricomycetidae</taxon>
        <taxon>Atheliales</taxon>
        <taxon>Atheliaceae</taxon>
        <taxon>Piloderma</taxon>
    </lineage>
</organism>
<accession>A0A0C3GF72</accession>
<evidence type="ECO:0000256" key="1">
    <source>
        <dbReference type="SAM" id="Phobius"/>
    </source>
</evidence>
<feature type="transmembrane region" description="Helical" evidence="1">
    <location>
        <begin position="35"/>
        <end position="61"/>
    </location>
</feature>
<feature type="transmembrane region" description="Helical" evidence="1">
    <location>
        <begin position="106"/>
        <end position="125"/>
    </location>
</feature>